<keyword evidence="2" id="KW-1185">Reference proteome</keyword>
<evidence type="ECO:0000313" key="1">
    <source>
        <dbReference type="EMBL" id="AFU62950.1"/>
    </source>
</evidence>
<evidence type="ECO:0000313" key="2">
    <source>
        <dbReference type="Proteomes" id="UP000007008"/>
    </source>
</evidence>
<accession>K0IP58</accession>
<organism evidence="1 2">
    <name type="scientific">Pseudomonas phage UFV-P2</name>
    <dbReference type="NCBI Taxonomy" id="1235661"/>
    <lineage>
        <taxon>Viruses</taxon>
        <taxon>Duplodnaviria</taxon>
        <taxon>Heunggongvirae</taxon>
        <taxon>Uroviricota</taxon>
        <taxon>Caudoviricetes</taxon>
        <taxon>Vicosavirus</taxon>
        <taxon>Vicosavirus UFVP2</taxon>
    </lineage>
</organism>
<dbReference type="Proteomes" id="UP000007008">
    <property type="component" value="Segment"/>
</dbReference>
<dbReference type="OrthoDB" id="3427at10239"/>
<proteinExistence type="predicted"/>
<dbReference type="GeneID" id="13828902"/>
<dbReference type="RefSeq" id="YP_006907076.1">
    <property type="nucleotide sequence ID" value="NC_018850.2"/>
</dbReference>
<keyword evidence="1" id="KW-0436">Ligase</keyword>
<dbReference type="EMBL" id="JX863101">
    <property type="protein sequence ID" value="AFU62950.1"/>
    <property type="molecule type" value="Genomic_DNA"/>
</dbReference>
<dbReference type="KEGG" id="vg:13828902"/>
<reference evidence="1 2" key="1">
    <citation type="journal article" date="2013" name="Genome Announc.">
        <title>Complete Genome Sequence of the Pseudomonas fluorescens Bacteriophage UFV-P2.</title>
        <authorList>
            <person name="Eller M.R."/>
            <person name="Salgado R.L."/>
            <person name="Vidigal P.M."/>
            <person name="Alves M.P."/>
            <person name="Dias R.S."/>
            <person name="de Oliveira L.L."/>
            <person name="da Silva C.C."/>
            <person name="de Carvalho A.F."/>
            <person name="De Paula S.O."/>
        </authorList>
    </citation>
    <scope>NUCLEOTIDE SEQUENCE [LARGE SCALE GENOMIC DNA]</scope>
</reference>
<name>K0IP58_9CAUD</name>
<dbReference type="GO" id="GO:0016874">
    <property type="term" value="F:ligase activity"/>
    <property type="evidence" value="ECO:0007669"/>
    <property type="project" value="UniProtKB-KW"/>
</dbReference>
<sequence>MSVIAEHLGVNPKAIQFTGNDTFPDVGAIGIEVELENLGGGRWPNVEGWVKKEDGSLRDGKEYIFDGPQSGDVALASIKAFAAKMQEVGVDPTFRCSTHIHLDVRDMNWTQYERLVLLYMVFEDVFFDHCQDYRRQSNFCIPFQSNDWLPSTFGSRILARERPEQKFHGCMQWPKYSALNLQVTGNFGSVEFRGSHALTDELELTQLAQRMLYLKKFVMGDSSEDHYAFINKVKDVDLLDVFPVGLKPNYAMEPGAKDQGLSAAVHALLTSVMTVNQEPILNFGGEAPARANRATTQAITTCLRGRVTWNNERLLGYNIVAPTDRPTMLRAIQLMVALNKLQGVNVTLRELCTPNIEHLAFIRNNLEEFKNMYGYRDTVTLDNLA</sequence>
<protein>
    <submittedName>
        <fullName evidence="1">Amidoligase</fullName>
    </submittedName>
</protein>